<organism evidence="2 3">
    <name type="scientific">Acetobacter fabarum</name>
    <dbReference type="NCBI Taxonomy" id="483199"/>
    <lineage>
        <taxon>Bacteria</taxon>
        <taxon>Pseudomonadati</taxon>
        <taxon>Pseudomonadota</taxon>
        <taxon>Alphaproteobacteria</taxon>
        <taxon>Acetobacterales</taxon>
        <taxon>Acetobacteraceae</taxon>
        <taxon>Acetobacter</taxon>
    </lineage>
</organism>
<protein>
    <submittedName>
        <fullName evidence="2">Uncharacterized protein</fullName>
    </submittedName>
</protein>
<dbReference type="OrthoDB" id="9256286at2"/>
<keyword evidence="3" id="KW-1185">Reference proteome</keyword>
<evidence type="ECO:0000313" key="3">
    <source>
        <dbReference type="Proteomes" id="UP000216151"/>
    </source>
</evidence>
<dbReference type="RefSeq" id="WP_095350341.1">
    <property type="nucleotide sequence ID" value="NZ_NCXK01000032.1"/>
</dbReference>
<reference evidence="2 3" key="1">
    <citation type="submission" date="2017-04" db="EMBL/GenBank/DDBJ databases">
        <title>Kefir bacterial isolates.</title>
        <authorList>
            <person name="Kim Y."/>
            <person name="Blasche S."/>
            <person name="Patil K.R."/>
        </authorList>
    </citation>
    <scope>NUCLEOTIDE SEQUENCE [LARGE SCALE GENOMIC DNA]</scope>
    <source>
        <strain evidence="2 3">KR</strain>
    </source>
</reference>
<feature type="region of interest" description="Disordered" evidence="1">
    <location>
        <begin position="27"/>
        <end position="52"/>
    </location>
</feature>
<feature type="compositionally biased region" description="Low complexity" evidence="1">
    <location>
        <begin position="41"/>
        <end position="51"/>
    </location>
</feature>
<name>A0A269XWZ4_9PROT</name>
<dbReference type="EMBL" id="NCXK01000032">
    <property type="protein sequence ID" value="PAK76966.1"/>
    <property type="molecule type" value="Genomic_DNA"/>
</dbReference>
<comment type="caution">
    <text evidence="2">The sequence shown here is derived from an EMBL/GenBank/DDBJ whole genome shotgun (WGS) entry which is preliminary data.</text>
</comment>
<evidence type="ECO:0000313" key="2">
    <source>
        <dbReference type="EMBL" id="PAK76966.1"/>
    </source>
</evidence>
<gene>
    <name evidence="2" type="ORF">B8X00_12220</name>
</gene>
<sequence>MDIFLFPGDSPLTITPGDKTLHIRVSSNMDANPQNPPPTAPALTTPATEPESLMRVRPHRKWLIMIAVILPSALYIGLHSHPGRAPASSSALPQPELGLLDPPELPTRPVPRQQALPPQQPGAAPVQHAPSPLNQAFGLH</sequence>
<feature type="compositionally biased region" description="Low complexity" evidence="1">
    <location>
        <begin position="92"/>
        <end position="102"/>
    </location>
</feature>
<evidence type="ECO:0000256" key="1">
    <source>
        <dbReference type="SAM" id="MobiDB-lite"/>
    </source>
</evidence>
<feature type="compositionally biased region" description="Low complexity" evidence="1">
    <location>
        <begin position="110"/>
        <end position="130"/>
    </location>
</feature>
<proteinExistence type="predicted"/>
<feature type="region of interest" description="Disordered" evidence="1">
    <location>
        <begin position="80"/>
        <end position="140"/>
    </location>
</feature>
<dbReference type="AlphaFoldDB" id="A0A269XWZ4"/>
<dbReference type="Proteomes" id="UP000216151">
    <property type="component" value="Unassembled WGS sequence"/>
</dbReference>
<accession>A0A269XWZ4</accession>